<keyword evidence="4" id="KW-0732">Signal</keyword>
<comment type="caution">
    <text evidence="5">The sequence shown here is derived from an EMBL/GenBank/DDBJ whole genome shotgun (WGS) entry which is preliminary data.</text>
</comment>
<evidence type="ECO:0000256" key="1">
    <source>
        <dbReference type="PROSITE-ProRule" id="PRU00339"/>
    </source>
</evidence>
<dbReference type="PROSITE" id="PS50005">
    <property type="entry name" value="TPR"/>
    <property type="match status" value="1"/>
</dbReference>
<keyword evidence="6" id="KW-1185">Reference proteome</keyword>
<sequence length="874" mass="99662">MKINIFKTLSVGLLLTFFVACSTKKDTFISRNSHALSTEYNILYNGQIALDKGTKTVNDNSDDNFWNILPIEKMQISEEFSASNKAKNPDFELAETKATKAIQKHSMNINGREKNMQIDEAYLMLGKARYYDQRFIPALDAFNYILYKYPNSSKIYEAKIWREKTNMRLGNDPLVIKNISKLLEDHEVKKQVFADANALLASSFLNLEQKDSAVAKLKLAIDFTKINQERARYRFILGQLYQELGHKDSAVAMYQGVIDMNRKAERKFVIQAQAKKASLFDYQKGDVALFTKTFDKLINDRENRPFKNLIFHQMALFHDKQNNQEQAVALYNESLKSNSKDPYLVASNYRNLGNMYFRNTKYPIAAKYYDSTLVKLNDKTREFAKIKKIRTDLDEVILYETIANRNDSILRVVAMSTPDRIAYYEKYIAVLKEKEEQKRILEEKNKRIAENLAANSSINSPDPATNLSPLPPGGKNAMLPPSGNAPISQQALSTFYFYNPTTVAFGKVEFKKNWGDREAIGNWRMLKAISNASSANGDTNSPLTSAEGLSSTALAEQFTTDFYIKKLPTEQADLDKLNKDRNEAYYQLGIIYKEKFKENQLAIAKLEQLLLNNPEEKLVLPTLYNLYKLYQITDVSKATAIKQKIETQFPNSRYTQIISNTSSSSVAVEETPETTYNKWYRIFQSEEYVTVLENIDLLITQFSGDAIVSKFELLKANTIGKLRGVTAFKNALQDVADNYPNSDEGKSAVLTLKEQIPFLEKIDFKTTESGKWKVLYTVGKKDAEATKLLTDKLTKFIKDNDLTELSFSFDVYNEKENFITIHGFNSSAFATNITTKILSLKPTGNVPNAIVISNDNYKVIQIKKNLEAYLGLKK</sequence>
<feature type="compositionally biased region" description="Polar residues" evidence="3">
    <location>
        <begin position="453"/>
        <end position="468"/>
    </location>
</feature>
<dbReference type="InterPro" id="IPR011990">
    <property type="entry name" value="TPR-like_helical_dom_sf"/>
</dbReference>
<feature type="coiled-coil region" evidence="2">
    <location>
        <begin position="424"/>
        <end position="451"/>
    </location>
</feature>
<dbReference type="SUPFAM" id="SSF48452">
    <property type="entry name" value="TPR-like"/>
    <property type="match status" value="2"/>
</dbReference>
<evidence type="ECO:0000313" key="6">
    <source>
        <dbReference type="Proteomes" id="UP000317519"/>
    </source>
</evidence>
<proteinExistence type="predicted"/>
<dbReference type="Pfam" id="PF13174">
    <property type="entry name" value="TPR_6"/>
    <property type="match status" value="1"/>
</dbReference>
<evidence type="ECO:0000256" key="4">
    <source>
        <dbReference type="SAM" id="SignalP"/>
    </source>
</evidence>
<dbReference type="RefSeq" id="WP_144889973.1">
    <property type="nucleotide sequence ID" value="NZ_VLKO01000003.1"/>
</dbReference>
<feature type="region of interest" description="Disordered" evidence="3">
    <location>
        <begin position="452"/>
        <end position="479"/>
    </location>
</feature>
<evidence type="ECO:0000313" key="5">
    <source>
        <dbReference type="EMBL" id="TWI01214.1"/>
    </source>
</evidence>
<name>A0ABY3FLM8_9FLAO</name>
<dbReference type="Proteomes" id="UP000317519">
    <property type="component" value="Unassembled WGS sequence"/>
</dbReference>
<accession>A0ABY3FLM8</accession>
<reference evidence="5 6" key="1">
    <citation type="journal article" date="2015" name="Stand. Genomic Sci.">
        <title>Genomic Encyclopedia of Bacterial and Archaeal Type Strains, Phase III: the genomes of soil and plant-associated and newly described type strains.</title>
        <authorList>
            <person name="Whitman W.B."/>
            <person name="Woyke T."/>
            <person name="Klenk H.P."/>
            <person name="Zhou Y."/>
            <person name="Lilburn T.G."/>
            <person name="Beck B.J."/>
            <person name="De Vos P."/>
            <person name="Vandamme P."/>
            <person name="Eisen J.A."/>
            <person name="Garrity G."/>
            <person name="Hugenholtz P."/>
            <person name="Kyrpides N.C."/>
        </authorList>
    </citation>
    <scope>NUCLEOTIDE SEQUENCE [LARGE SCALE GENOMIC DNA]</scope>
    <source>
        <strain evidence="5 6">CGMCC 1.6847</strain>
    </source>
</reference>
<dbReference type="EMBL" id="VLKO01000003">
    <property type="protein sequence ID" value="TWI01214.1"/>
    <property type="molecule type" value="Genomic_DNA"/>
</dbReference>
<gene>
    <name evidence="5" type="ORF">IQ05_00786</name>
</gene>
<dbReference type="PROSITE" id="PS51257">
    <property type="entry name" value="PROKAR_LIPOPROTEIN"/>
    <property type="match status" value="1"/>
</dbReference>
<dbReference type="Gene3D" id="1.25.40.10">
    <property type="entry name" value="Tetratricopeptide repeat domain"/>
    <property type="match status" value="4"/>
</dbReference>
<feature type="signal peptide" evidence="4">
    <location>
        <begin position="1"/>
        <end position="22"/>
    </location>
</feature>
<evidence type="ECO:0000256" key="2">
    <source>
        <dbReference type="SAM" id="Coils"/>
    </source>
</evidence>
<evidence type="ECO:0000256" key="3">
    <source>
        <dbReference type="SAM" id="MobiDB-lite"/>
    </source>
</evidence>
<organism evidence="5 6">
    <name type="scientific">Flavobacterium tiangeerense</name>
    <dbReference type="NCBI Taxonomy" id="459471"/>
    <lineage>
        <taxon>Bacteria</taxon>
        <taxon>Pseudomonadati</taxon>
        <taxon>Bacteroidota</taxon>
        <taxon>Flavobacteriia</taxon>
        <taxon>Flavobacteriales</taxon>
        <taxon>Flavobacteriaceae</taxon>
        <taxon>Flavobacterium</taxon>
    </lineage>
</organism>
<dbReference type="InterPro" id="IPR019734">
    <property type="entry name" value="TPR_rpt"/>
</dbReference>
<feature type="chain" id="PRO_5047272063" evidence="4">
    <location>
        <begin position="23"/>
        <end position="874"/>
    </location>
</feature>
<keyword evidence="2" id="KW-0175">Coiled coil</keyword>
<dbReference type="SMART" id="SM00028">
    <property type="entry name" value="TPR"/>
    <property type="match status" value="6"/>
</dbReference>
<feature type="repeat" description="TPR" evidence="1">
    <location>
        <begin position="231"/>
        <end position="264"/>
    </location>
</feature>
<keyword evidence="1" id="KW-0802">TPR repeat</keyword>
<protein>
    <submittedName>
        <fullName evidence="5">Tetratricopeptide repeat protein</fullName>
    </submittedName>
</protein>